<name>A0A317V247_ASPEC</name>
<keyword evidence="2" id="KW-0479">Metal-binding</keyword>
<keyword evidence="3" id="KW-0862">Zinc</keyword>
<dbReference type="VEuPathDB" id="FungiDB:BO83DRAFT_380369"/>
<evidence type="ECO:0000313" key="6">
    <source>
        <dbReference type="EMBL" id="PWY67709.1"/>
    </source>
</evidence>
<keyword evidence="7" id="KW-1185">Reference proteome</keyword>
<dbReference type="Gene3D" id="2.170.150.70">
    <property type="match status" value="1"/>
</dbReference>
<comment type="similarity">
    <text evidence="1">Belongs to the Gfa family.</text>
</comment>
<organism evidence="6 7">
    <name type="scientific">Aspergillus eucalypticola (strain CBS 122712 / IBT 29274)</name>
    <dbReference type="NCBI Taxonomy" id="1448314"/>
    <lineage>
        <taxon>Eukaryota</taxon>
        <taxon>Fungi</taxon>
        <taxon>Dikarya</taxon>
        <taxon>Ascomycota</taxon>
        <taxon>Pezizomycotina</taxon>
        <taxon>Eurotiomycetes</taxon>
        <taxon>Eurotiomycetidae</taxon>
        <taxon>Eurotiales</taxon>
        <taxon>Aspergillaceae</taxon>
        <taxon>Aspergillus</taxon>
        <taxon>Aspergillus subgen. Circumdati</taxon>
    </lineage>
</organism>
<dbReference type="PROSITE" id="PS51891">
    <property type="entry name" value="CENP_V_GFA"/>
    <property type="match status" value="1"/>
</dbReference>
<dbReference type="GeneID" id="37053698"/>
<reference evidence="6" key="1">
    <citation type="submission" date="2016-12" db="EMBL/GenBank/DDBJ databases">
        <title>The genomes of Aspergillus section Nigri reveals drivers in fungal speciation.</title>
        <authorList>
            <consortium name="DOE Joint Genome Institute"/>
            <person name="Vesth T.C."/>
            <person name="Nybo J."/>
            <person name="Theobald S."/>
            <person name="Brandl J."/>
            <person name="Frisvad J.C."/>
            <person name="Nielsen K.F."/>
            <person name="Lyhne E.K."/>
            <person name="Kogle M.E."/>
            <person name="Kuo A."/>
            <person name="Riley R."/>
            <person name="Clum A."/>
            <person name="Nolan M."/>
            <person name="Lipzen A."/>
            <person name="Salamov A."/>
            <person name="Henrissat B."/>
            <person name="Wiebenga A."/>
            <person name="De vries R.P."/>
            <person name="Grigoriev I.V."/>
            <person name="Mortensen U.H."/>
            <person name="Andersen M.R."/>
            <person name="Baker S.E."/>
        </authorList>
    </citation>
    <scope>NUCLEOTIDE SEQUENCE</scope>
    <source>
        <strain evidence="6">CBS 122712</strain>
    </source>
</reference>
<gene>
    <name evidence="6" type="ORF">BO83DRAFT_380369</name>
</gene>
<evidence type="ECO:0000259" key="5">
    <source>
        <dbReference type="PROSITE" id="PS51891"/>
    </source>
</evidence>
<proteinExistence type="inferred from homology"/>
<dbReference type="GO" id="GO:0016846">
    <property type="term" value="F:carbon-sulfur lyase activity"/>
    <property type="evidence" value="ECO:0007669"/>
    <property type="project" value="InterPro"/>
</dbReference>
<dbReference type="AlphaFoldDB" id="A0A317V247"/>
<dbReference type="Gene3D" id="3.90.1590.10">
    <property type="entry name" value="glutathione-dependent formaldehyde- activating enzyme (gfa)"/>
    <property type="match status" value="1"/>
</dbReference>
<dbReference type="InterPro" id="IPR011057">
    <property type="entry name" value="Mss4-like_sf"/>
</dbReference>
<feature type="domain" description="CENP-V/GFA" evidence="5">
    <location>
        <begin position="34"/>
        <end position="156"/>
    </location>
</feature>
<dbReference type="Pfam" id="PF04828">
    <property type="entry name" value="GFA"/>
    <property type="match status" value="2"/>
</dbReference>
<accession>A0A317V247</accession>
<dbReference type="EMBL" id="MSFU01000021">
    <property type="protein sequence ID" value="PWY67709.1"/>
    <property type="molecule type" value="Genomic_DNA"/>
</dbReference>
<protein>
    <submittedName>
        <fullName evidence="6">DUF636 domain protein</fullName>
    </submittedName>
</protein>
<dbReference type="SUPFAM" id="SSF51316">
    <property type="entry name" value="Mss4-like"/>
    <property type="match status" value="2"/>
</dbReference>
<dbReference type="GO" id="GO:0046872">
    <property type="term" value="F:metal ion binding"/>
    <property type="evidence" value="ECO:0007669"/>
    <property type="project" value="UniProtKB-KW"/>
</dbReference>
<dbReference type="InterPro" id="IPR006913">
    <property type="entry name" value="CENP-V/GFA"/>
</dbReference>
<dbReference type="PANTHER" id="PTHR33337">
    <property type="entry name" value="GFA DOMAIN-CONTAINING PROTEIN"/>
    <property type="match status" value="1"/>
</dbReference>
<dbReference type="PANTHER" id="PTHR33337:SF32">
    <property type="entry name" value="DUF636 DOMAIN PROTEIN (AFU_ORTHOLOGUE AFUA_7G04120)"/>
    <property type="match status" value="1"/>
</dbReference>
<evidence type="ECO:0000256" key="2">
    <source>
        <dbReference type="ARBA" id="ARBA00022723"/>
    </source>
</evidence>
<keyword evidence="4" id="KW-0456">Lyase</keyword>
<evidence type="ECO:0000313" key="7">
    <source>
        <dbReference type="Proteomes" id="UP000246171"/>
    </source>
</evidence>
<evidence type="ECO:0000256" key="3">
    <source>
        <dbReference type="ARBA" id="ARBA00022833"/>
    </source>
</evidence>
<dbReference type="OrthoDB" id="5422068at2759"/>
<comment type="caution">
    <text evidence="6">The sequence shown here is derived from an EMBL/GenBank/DDBJ whole genome shotgun (WGS) entry which is preliminary data.</text>
</comment>
<sequence>MTLQLSWSDCSTVNQTRLLPSLLADSQAMQEDKVTPISCLCGGVAQEIELKQSTDHSALNFCHCTACRTVTGMLCSTYYLLQAKPESLDSLQEYQEADCISRYFCKTCGAHVFAHSKHTGQFFVAAGLLAGRLPPTKSIRHWRAAETRDGGLTPFLSGQPEEPAPACWLRTVSSNQASQPEAGLEPSSRNPDELLARCHCGGVEFYITRPDSSSTKPTSPWSDLLAPYHSQSSSNPQDKKWWLQEENTKYLAGTCACPSCRLASGFPIQPWAFIPLSNLYNKDKVPLAFGAGTMRQYKSSPGVYRDFCSRCGASLFWHDDERPLLIDVSVGLLRAEEGSRASGWLKWATQRVSFAEMAADKALIKHLQNGLKEFGDRA</sequence>
<evidence type="ECO:0000256" key="1">
    <source>
        <dbReference type="ARBA" id="ARBA00005495"/>
    </source>
</evidence>
<dbReference type="Proteomes" id="UP000246171">
    <property type="component" value="Unassembled WGS sequence"/>
</dbReference>
<evidence type="ECO:0000256" key="4">
    <source>
        <dbReference type="ARBA" id="ARBA00023239"/>
    </source>
</evidence>
<dbReference type="RefSeq" id="XP_025385647.1">
    <property type="nucleotide sequence ID" value="XM_025531736.1"/>
</dbReference>